<keyword evidence="2" id="KW-0812">Transmembrane</keyword>
<evidence type="ECO:0000256" key="1">
    <source>
        <dbReference type="ARBA" id="ARBA00022553"/>
    </source>
</evidence>
<dbReference type="InterPro" id="IPR011110">
    <property type="entry name" value="Reg_prop"/>
</dbReference>
<keyword evidence="2" id="KW-1133">Transmembrane helix</keyword>
<dbReference type="InterPro" id="IPR005467">
    <property type="entry name" value="His_kinase_dom"/>
</dbReference>
<dbReference type="PANTHER" id="PTHR43547">
    <property type="entry name" value="TWO-COMPONENT HISTIDINE KINASE"/>
    <property type="match status" value="1"/>
</dbReference>
<keyword evidence="4" id="KW-0067">ATP-binding</keyword>
<evidence type="ECO:0000313" key="5">
    <source>
        <dbReference type="Proteomes" id="UP000632774"/>
    </source>
</evidence>
<dbReference type="Gene3D" id="2.130.10.10">
    <property type="entry name" value="YVTN repeat-like/Quinoprotein amine dehydrogenase"/>
    <property type="match status" value="3"/>
</dbReference>
<keyword evidence="2" id="KW-0472">Membrane</keyword>
<reference evidence="4 5" key="1">
    <citation type="submission" date="2020-10" db="EMBL/GenBank/DDBJ databases">
        <title>Mucilaginibacter mali sp. nov., isolated from rhizosphere soil of apple orchard.</title>
        <authorList>
            <person name="Lee J.-S."/>
            <person name="Kim H.S."/>
            <person name="Kim J.-S."/>
        </authorList>
    </citation>
    <scope>NUCLEOTIDE SEQUENCE [LARGE SCALE GENOMIC DNA]</scope>
    <source>
        <strain evidence="4 5">KCTC 23157</strain>
    </source>
</reference>
<feature type="transmembrane region" description="Helical" evidence="2">
    <location>
        <begin position="742"/>
        <end position="763"/>
    </location>
</feature>
<proteinExistence type="predicted"/>
<dbReference type="InterPro" id="IPR011712">
    <property type="entry name" value="Sig_transdc_His_kin_sub3_dim/P"/>
</dbReference>
<sequence length="988" mass="111516">MDNRIKDIMRRVIGLMVVACGFLINVSDALAQKYMFSHYDIENGLIQSQVNKIYQDNSHRLWMGTLGGACRFDGMDYYAISKATGLINNFVFAIYTDKQGTVWFGTSHGLACFKDQKIHNYTIPPGIKITWINQLKQDADGTIWGIIGNRLFKVNDNKLVVVKVAGIYDTVSAITTNKQGKLFAAVHSAGIFCLNGKNWETYLKFSPPFTDVYVQKLLFDKQEPDKLFIQTFKFIGVGQKGKLTIYAGDILKRIAASFLTIELDAYNDIWIGTNSGAYRLKNNKLTHFDNSNGFSSASVTDIYNDKDNNLWLGTQGDGVYRYNGDDYVIYDRSNAVKEQPIVMALAQDNERNVLLGIDGGGVARFDGKSLTNIWLNSTGIDYRRVQALYKDHNGIIWVGTSGSGLWKYDGRNFTIIKGTEHNTINNIVEDADNLLWLAMPRGLYYYDKSNFNAVGVNVHTSALLPLSRDSILYGTQEGVGLLINKRTVPDFKIKQMGTSAIFCMIKYKNFAIIGTDDQGVYIWDRNNGHVRNLQVKDGLKANSIYSLAVDEFGLIWVGTGRGVSRFKLNQQNMDCQVFNTSYSKEQIIESNQNAMLYYDHKMYVGTTKGMSVYNTSMPVTSSLGPYVIINNIKLYGPNNSKSKILIDAAQYNNMVLPYSQNHLAIGFLGVYLKSPESVTYQYRLTGLDDKFCAPMKNDVVDYPSLPPGQYTFEVKAISGDGQLSKNVASFSFEITPPFYRTYIFQFGAILFLIFVGVGLQYFFHERKLQRQRSLEAMKREEKLKIRQQTAEDFHDDLGNKLTRITVLSDILDAKMDPDKAEQKKLVSQIKQNAAALYNGTRDILWAMDPKSDNLYEVLNHIKETGIETFEDTMVEFVFEGISDEQKAIKLPMEYSRNITMIFKELLNNVLKHADARHVKVEFNYPEKDQAKIRITDDGMGFDTSATKRGHGLNNVKARAKRIGGEVTSTSAKGQGTAIELIFRINKKA</sequence>
<dbReference type="Pfam" id="PF07495">
    <property type="entry name" value="Y_Y_Y"/>
    <property type="match status" value="1"/>
</dbReference>
<dbReference type="SMART" id="SM00387">
    <property type="entry name" value="HATPase_c"/>
    <property type="match status" value="1"/>
</dbReference>
<organism evidence="4 5">
    <name type="scientific">Mucilaginibacter boryungensis</name>
    <dbReference type="NCBI Taxonomy" id="768480"/>
    <lineage>
        <taxon>Bacteria</taxon>
        <taxon>Pseudomonadati</taxon>
        <taxon>Bacteroidota</taxon>
        <taxon>Sphingobacteriia</taxon>
        <taxon>Sphingobacteriales</taxon>
        <taxon>Sphingobacteriaceae</taxon>
        <taxon>Mucilaginibacter</taxon>
    </lineage>
</organism>
<dbReference type="InterPro" id="IPR015943">
    <property type="entry name" value="WD40/YVTN_repeat-like_dom_sf"/>
</dbReference>
<dbReference type="RefSeq" id="WP_194106746.1">
    <property type="nucleotide sequence ID" value="NZ_JADFFM010000002.1"/>
</dbReference>
<dbReference type="Pfam" id="PF07494">
    <property type="entry name" value="Reg_prop"/>
    <property type="match status" value="4"/>
</dbReference>
<dbReference type="Gene3D" id="1.20.5.1930">
    <property type="match status" value="1"/>
</dbReference>
<dbReference type="InterPro" id="IPR013783">
    <property type="entry name" value="Ig-like_fold"/>
</dbReference>
<dbReference type="Gene3D" id="2.60.40.10">
    <property type="entry name" value="Immunoglobulins"/>
    <property type="match status" value="1"/>
</dbReference>
<dbReference type="InterPro" id="IPR003594">
    <property type="entry name" value="HATPase_dom"/>
</dbReference>
<evidence type="ECO:0000313" key="4">
    <source>
        <dbReference type="EMBL" id="MBE9667269.1"/>
    </source>
</evidence>
<dbReference type="Proteomes" id="UP000632774">
    <property type="component" value="Unassembled WGS sequence"/>
</dbReference>
<dbReference type="GO" id="GO:0005524">
    <property type="term" value="F:ATP binding"/>
    <property type="evidence" value="ECO:0007669"/>
    <property type="project" value="UniProtKB-KW"/>
</dbReference>
<name>A0ABR9XJM1_9SPHI</name>
<dbReference type="EMBL" id="JADFFM010000002">
    <property type="protein sequence ID" value="MBE9667269.1"/>
    <property type="molecule type" value="Genomic_DNA"/>
</dbReference>
<dbReference type="Gene3D" id="3.30.565.10">
    <property type="entry name" value="Histidine kinase-like ATPase, C-terminal domain"/>
    <property type="match status" value="1"/>
</dbReference>
<keyword evidence="5" id="KW-1185">Reference proteome</keyword>
<dbReference type="SUPFAM" id="SSF63829">
    <property type="entry name" value="Calcium-dependent phosphotriesterase"/>
    <property type="match status" value="2"/>
</dbReference>
<dbReference type="PANTHER" id="PTHR43547:SF2">
    <property type="entry name" value="HYBRID SIGNAL TRANSDUCTION HISTIDINE KINASE C"/>
    <property type="match status" value="1"/>
</dbReference>
<evidence type="ECO:0000259" key="3">
    <source>
        <dbReference type="PROSITE" id="PS50109"/>
    </source>
</evidence>
<dbReference type="Pfam" id="PF02518">
    <property type="entry name" value="HATPase_c"/>
    <property type="match status" value="1"/>
</dbReference>
<evidence type="ECO:0000256" key="2">
    <source>
        <dbReference type="SAM" id="Phobius"/>
    </source>
</evidence>
<keyword evidence="4" id="KW-0547">Nucleotide-binding</keyword>
<dbReference type="SUPFAM" id="SSF55874">
    <property type="entry name" value="ATPase domain of HSP90 chaperone/DNA topoisomerase II/histidine kinase"/>
    <property type="match status" value="1"/>
</dbReference>
<gene>
    <name evidence="4" type="ORF">IRJ18_12935</name>
</gene>
<dbReference type="InterPro" id="IPR011123">
    <property type="entry name" value="Y_Y_Y"/>
</dbReference>
<comment type="caution">
    <text evidence="4">The sequence shown here is derived from an EMBL/GenBank/DDBJ whole genome shotgun (WGS) entry which is preliminary data.</text>
</comment>
<dbReference type="InterPro" id="IPR036890">
    <property type="entry name" value="HATPase_C_sf"/>
</dbReference>
<dbReference type="CDD" id="cd16917">
    <property type="entry name" value="HATPase_UhpB-NarQ-NarX-like"/>
    <property type="match status" value="1"/>
</dbReference>
<feature type="domain" description="Histidine kinase" evidence="3">
    <location>
        <begin position="792"/>
        <end position="986"/>
    </location>
</feature>
<dbReference type="Pfam" id="PF07730">
    <property type="entry name" value="HisKA_3"/>
    <property type="match status" value="1"/>
</dbReference>
<protein>
    <submittedName>
        <fullName evidence="4">ATP-binding protein</fullName>
    </submittedName>
</protein>
<keyword evidence="1" id="KW-0597">Phosphoprotein</keyword>
<dbReference type="PROSITE" id="PS50109">
    <property type="entry name" value="HIS_KIN"/>
    <property type="match status" value="1"/>
</dbReference>
<accession>A0ABR9XJM1</accession>